<evidence type="ECO:0000313" key="14">
    <source>
        <dbReference type="EMBL" id="SHH54672.1"/>
    </source>
</evidence>
<dbReference type="NCBIfam" id="TIGR00464">
    <property type="entry name" value="gltX_bact"/>
    <property type="match status" value="1"/>
</dbReference>
<feature type="short sequence motif" description="'KMSKS' region" evidence="10">
    <location>
        <begin position="247"/>
        <end position="251"/>
    </location>
</feature>
<comment type="catalytic activity">
    <reaction evidence="10">
        <text>tRNA(Glu) + L-glutamate + ATP = L-glutamyl-tRNA(Glu) + AMP + diphosphate</text>
        <dbReference type="Rhea" id="RHEA:23540"/>
        <dbReference type="Rhea" id="RHEA-COMP:9663"/>
        <dbReference type="Rhea" id="RHEA-COMP:9680"/>
        <dbReference type="ChEBI" id="CHEBI:29985"/>
        <dbReference type="ChEBI" id="CHEBI:30616"/>
        <dbReference type="ChEBI" id="CHEBI:33019"/>
        <dbReference type="ChEBI" id="CHEBI:78442"/>
        <dbReference type="ChEBI" id="CHEBI:78520"/>
        <dbReference type="ChEBI" id="CHEBI:456215"/>
        <dbReference type="EC" id="6.1.1.17"/>
    </reaction>
</comment>
<dbReference type="EC" id="6.1.1.17" evidence="10"/>
<evidence type="ECO:0000256" key="3">
    <source>
        <dbReference type="ARBA" id="ARBA00011245"/>
    </source>
</evidence>
<dbReference type="SUPFAM" id="SSF48163">
    <property type="entry name" value="An anticodon-binding domain of class I aminoacyl-tRNA synthetases"/>
    <property type="match status" value="1"/>
</dbReference>
<comment type="subcellular location">
    <subcellularLocation>
        <location evidence="1 10">Cytoplasm</location>
    </subcellularLocation>
</comment>
<dbReference type="InterPro" id="IPR049940">
    <property type="entry name" value="GluQ/Sye"/>
</dbReference>
<evidence type="ECO:0000256" key="5">
    <source>
        <dbReference type="ARBA" id="ARBA00022598"/>
    </source>
</evidence>
<dbReference type="GO" id="GO:0006424">
    <property type="term" value="P:glutamyl-tRNA aminoacylation"/>
    <property type="evidence" value="ECO:0007669"/>
    <property type="project" value="UniProtKB-UniRule"/>
</dbReference>
<keyword evidence="9 10" id="KW-0030">Aminoacyl-tRNA synthetase</keyword>
<proteinExistence type="inferred from homology"/>
<gene>
    <name evidence="10" type="primary">gltX</name>
    <name evidence="14" type="ORF">SAMN04488135_103491</name>
</gene>
<keyword evidence="6 10" id="KW-0547">Nucleotide-binding</keyword>
<dbReference type="CDD" id="cd00808">
    <property type="entry name" value="GluRS_core"/>
    <property type="match status" value="1"/>
</dbReference>
<dbReference type="InterPro" id="IPR045462">
    <property type="entry name" value="aa-tRNA-synth_I_cd-bd"/>
</dbReference>
<evidence type="ECO:0000256" key="10">
    <source>
        <dbReference type="HAMAP-Rule" id="MF_00022"/>
    </source>
</evidence>
<dbReference type="InterPro" id="IPR014729">
    <property type="entry name" value="Rossmann-like_a/b/a_fold"/>
</dbReference>
<dbReference type="GO" id="GO:0000049">
    <property type="term" value="F:tRNA binding"/>
    <property type="evidence" value="ECO:0007669"/>
    <property type="project" value="InterPro"/>
</dbReference>
<keyword evidence="4 10" id="KW-0963">Cytoplasm</keyword>
<dbReference type="PRINTS" id="PR00987">
    <property type="entry name" value="TRNASYNTHGLU"/>
</dbReference>
<keyword evidence="5 10" id="KW-0436">Ligase</keyword>
<organism evidence="14 15">
    <name type="scientific">Pollutimonas bauzanensis</name>
    <dbReference type="NCBI Taxonomy" id="658167"/>
    <lineage>
        <taxon>Bacteria</taxon>
        <taxon>Pseudomonadati</taxon>
        <taxon>Pseudomonadota</taxon>
        <taxon>Betaproteobacteria</taxon>
        <taxon>Burkholderiales</taxon>
        <taxon>Alcaligenaceae</taxon>
        <taxon>Pollutimonas</taxon>
    </lineage>
</organism>
<protein>
    <recommendedName>
        <fullName evidence="10">Glutamate--tRNA ligase</fullName>
        <ecNumber evidence="10">6.1.1.17</ecNumber>
    </recommendedName>
    <alternativeName>
        <fullName evidence="10">Glutamyl-tRNA synthetase</fullName>
        <shortName evidence="10">GluRS</shortName>
    </alternativeName>
</protein>
<dbReference type="PROSITE" id="PS00178">
    <property type="entry name" value="AA_TRNA_LIGASE_I"/>
    <property type="match status" value="1"/>
</dbReference>
<dbReference type="AlphaFoldDB" id="A0A1M5TV61"/>
<dbReference type="Proteomes" id="UP000184226">
    <property type="component" value="Unassembled WGS sequence"/>
</dbReference>
<evidence type="ECO:0000256" key="6">
    <source>
        <dbReference type="ARBA" id="ARBA00022741"/>
    </source>
</evidence>
<dbReference type="FunFam" id="3.40.50.620:FF:000007">
    <property type="entry name" value="Glutamate--tRNA ligase"/>
    <property type="match status" value="1"/>
</dbReference>
<evidence type="ECO:0000256" key="9">
    <source>
        <dbReference type="ARBA" id="ARBA00023146"/>
    </source>
</evidence>
<dbReference type="Pfam" id="PF00749">
    <property type="entry name" value="tRNA-synt_1c"/>
    <property type="match status" value="1"/>
</dbReference>
<feature type="domain" description="Glutamyl/glutaminyl-tRNA synthetase class Ib catalytic" evidence="12">
    <location>
        <begin position="9"/>
        <end position="315"/>
    </location>
</feature>
<evidence type="ECO:0000259" key="12">
    <source>
        <dbReference type="Pfam" id="PF00749"/>
    </source>
</evidence>
<comment type="function">
    <text evidence="10">Catalyzes the attachment of glutamate to tRNA(Glu) in a two-step reaction: glutamate is first activated by ATP to form Glu-AMP and then transferred to the acceptor end of tRNA(Glu).</text>
</comment>
<dbReference type="GO" id="GO:0004818">
    <property type="term" value="F:glutamate-tRNA ligase activity"/>
    <property type="evidence" value="ECO:0007669"/>
    <property type="project" value="UniProtKB-UniRule"/>
</dbReference>
<dbReference type="GO" id="GO:0005524">
    <property type="term" value="F:ATP binding"/>
    <property type="evidence" value="ECO:0007669"/>
    <property type="project" value="UniProtKB-UniRule"/>
</dbReference>
<feature type="short sequence motif" description="'HIGH' region" evidence="10">
    <location>
        <begin position="15"/>
        <end position="25"/>
    </location>
</feature>
<name>A0A1M5TV61_9BURK</name>
<dbReference type="SUPFAM" id="SSF52374">
    <property type="entry name" value="Nucleotidylyl transferase"/>
    <property type="match status" value="1"/>
</dbReference>
<dbReference type="InterPro" id="IPR001412">
    <property type="entry name" value="aa-tRNA-synth_I_CS"/>
</dbReference>
<evidence type="ECO:0000256" key="1">
    <source>
        <dbReference type="ARBA" id="ARBA00004496"/>
    </source>
</evidence>
<keyword evidence="7 10" id="KW-0067">ATP-binding</keyword>
<dbReference type="RefSeq" id="WP_073102634.1">
    <property type="nucleotide sequence ID" value="NZ_FQXE01000003.1"/>
</dbReference>
<dbReference type="InterPro" id="IPR000924">
    <property type="entry name" value="Glu/Gln-tRNA-synth"/>
</dbReference>
<dbReference type="InterPro" id="IPR008925">
    <property type="entry name" value="aa_tRNA-synth_I_cd-bd_sf"/>
</dbReference>
<dbReference type="HAMAP" id="MF_00022">
    <property type="entry name" value="Glu_tRNA_synth_type1"/>
    <property type="match status" value="1"/>
</dbReference>
<evidence type="ECO:0000256" key="2">
    <source>
        <dbReference type="ARBA" id="ARBA00007894"/>
    </source>
</evidence>
<sequence length="469" mass="52113">MTTSTPSAVRTRFAPSPTGYLHLGGARTALFSWAFARHHKGTFVLRIEDTDLERSTPEAVQAILDSMAWLDMQPDEGPFYQMQRMDRYREVVRKMLADGTAYHCYSSPEEVEAMREKARAAGLKPRYDGSWRPEPGKTLPPVPAGRKPVVRFKNPLEGATGWNDLIKGHISFDNSELDDLVIARPDGTPTYNFCVVVDDWDMKITHVLRGDDHVNNTPRQINILRALGAALPEYGHVPMILGPDGEKLSKRHGAVNVMEYDNEGYLPEAMVNYLARLGWSHGNDELFTREQLVEWFDTRNLSKSAAQWDPKKLNWVNAHYIKASGNADLAERVAPRILKRQGNPQAVDLPAVMGLLKDRAETLNQLADGAMLFCGPYTPASAELRAEHLDEQALALLSSFERQARALPAWTAEALDALIKSMLAEHGVKMPKLGLPLRLAVTGQKQTPAIGAVLAILGRDLVLERLAAV</sequence>
<feature type="compositionally biased region" description="Basic and acidic residues" evidence="11">
    <location>
        <begin position="124"/>
        <end position="135"/>
    </location>
</feature>
<dbReference type="GO" id="GO:0005829">
    <property type="term" value="C:cytosol"/>
    <property type="evidence" value="ECO:0007669"/>
    <property type="project" value="TreeGrafter"/>
</dbReference>
<comment type="subunit">
    <text evidence="3 10">Monomer.</text>
</comment>
<reference evidence="14 15" key="1">
    <citation type="submission" date="2016-11" db="EMBL/GenBank/DDBJ databases">
        <authorList>
            <person name="Jaros S."/>
            <person name="Januszkiewicz K."/>
            <person name="Wedrychowicz H."/>
        </authorList>
    </citation>
    <scope>NUCLEOTIDE SEQUENCE [LARGE SCALE GENOMIC DNA]</scope>
    <source>
        <strain evidence="14 15">CGMCC 1.10190</strain>
    </source>
</reference>
<feature type="region of interest" description="Disordered" evidence="11">
    <location>
        <begin position="124"/>
        <end position="146"/>
    </location>
</feature>
<dbReference type="PANTHER" id="PTHR43311">
    <property type="entry name" value="GLUTAMATE--TRNA LIGASE"/>
    <property type="match status" value="1"/>
</dbReference>
<evidence type="ECO:0000256" key="7">
    <source>
        <dbReference type="ARBA" id="ARBA00022840"/>
    </source>
</evidence>
<dbReference type="GO" id="GO:0008270">
    <property type="term" value="F:zinc ion binding"/>
    <property type="evidence" value="ECO:0007669"/>
    <property type="project" value="InterPro"/>
</dbReference>
<dbReference type="Pfam" id="PF19269">
    <property type="entry name" value="Anticodon_2"/>
    <property type="match status" value="1"/>
</dbReference>
<keyword evidence="15" id="KW-1185">Reference proteome</keyword>
<evidence type="ECO:0000256" key="8">
    <source>
        <dbReference type="ARBA" id="ARBA00022917"/>
    </source>
</evidence>
<comment type="similarity">
    <text evidence="2 10">Belongs to the class-I aminoacyl-tRNA synthetase family. Glutamate--tRNA ligase type 1 subfamily.</text>
</comment>
<evidence type="ECO:0000256" key="4">
    <source>
        <dbReference type="ARBA" id="ARBA00022490"/>
    </source>
</evidence>
<dbReference type="EMBL" id="FQXE01000003">
    <property type="protein sequence ID" value="SHH54672.1"/>
    <property type="molecule type" value="Genomic_DNA"/>
</dbReference>
<feature type="domain" description="Aminoacyl-tRNA synthetase class I anticodon-binding" evidence="13">
    <location>
        <begin position="329"/>
        <end position="468"/>
    </location>
</feature>
<dbReference type="Gene3D" id="3.40.50.620">
    <property type="entry name" value="HUPs"/>
    <property type="match status" value="1"/>
</dbReference>
<comment type="caution">
    <text evidence="10">Lacks conserved residue(s) required for the propagation of feature annotation.</text>
</comment>
<accession>A0A1M5TV61</accession>
<dbReference type="OrthoDB" id="9807503at2"/>
<feature type="binding site" evidence="10">
    <location>
        <position position="250"/>
    </location>
    <ligand>
        <name>ATP</name>
        <dbReference type="ChEBI" id="CHEBI:30616"/>
    </ligand>
</feature>
<dbReference type="PANTHER" id="PTHR43311:SF2">
    <property type="entry name" value="GLUTAMATE--TRNA LIGASE, MITOCHONDRIAL-RELATED"/>
    <property type="match status" value="1"/>
</dbReference>
<dbReference type="Gene3D" id="1.10.10.350">
    <property type="match status" value="1"/>
</dbReference>
<evidence type="ECO:0000256" key="11">
    <source>
        <dbReference type="SAM" id="MobiDB-lite"/>
    </source>
</evidence>
<evidence type="ECO:0000259" key="13">
    <source>
        <dbReference type="Pfam" id="PF19269"/>
    </source>
</evidence>
<keyword evidence="8 10" id="KW-0648">Protein biosynthesis</keyword>
<dbReference type="InterPro" id="IPR004527">
    <property type="entry name" value="Glu-tRNA-ligase_bac/mito"/>
</dbReference>
<dbReference type="InterPro" id="IPR033910">
    <property type="entry name" value="GluRS_core"/>
</dbReference>
<evidence type="ECO:0000313" key="15">
    <source>
        <dbReference type="Proteomes" id="UP000184226"/>
    </source>
</evidence>
<dbReference type="STRING" id="658167.SAMN04488135_103491"/>
<dbReference type="InterPro" id="IPR020058">
    <property type="entry name" value="Glu/Gln-tRNA-synth_Ib_cat-dom"/>
</dbReference>
<dbReference type="InterPro" id="IPR020751">
    <property type="entry name" value="aa-tRNA-synth_I_codon-bd_sub2"/>
</dbReference>